<dbReference type="InterPro" id="IPR037175">
    <property type="entry name" value="KFase_sf"/>
</dbReference>
<reference evidence="1" key="1">
    <citation type="submission" date="2020-07" db="EMBL/GenBank/DDBJ databases">
        <title>Huge and variable diversity of episymbiotic CPR bacteria and DPANN archaea in groundwater ecosystems.</title>
        <authorList>
            <person name="He C.Y."/>
            <person name="Keren R."/>
            <person name="Whittaker M."/>
            <person name="Farag I.F."/>
            <person name="Doudna J."/>
            <person name="Cate J.H.D."/>
            <person name="Banfield J.F."/>
        </authorList>
    </citation>
    <scope>NUCLEOTIDE SEQUENCE</scope>
    <source>
        <strain evidence="1">NC_groundwater_1296_Ag_S-0.2um_52_80</strain>
    </source>
</reference>
<dbReference type="SUPFAM" id="SSF102198">
    <property type="entry name" value="Putative cyclase"/>
    <property type="match status" value="1"/>
</dbReference>
<dbReference type="AlphaFoldDB" id="A0A8T3YIX3"/>
<dbReference type="Proteomes" id="UP000732298">
    <property type="component" value="Unassembled WGS sequence"/>
</dbReference>
<comment type="caution">
    <text evidence="1">The sequence shown here is derived from an EMBL/GenBank/DDBJ whole genome shotgun (WGS) entry which is preliminary data.</text>
</comment>
<dbReference type="Pfam" id="PF04199">
    <property type="entry name" value="Cyclase"/>
    <property type="match status" value="1"/>
</dbReference>
<accession>A0A8T3YIX3</accession>
<organism evidence="1 2">
    <name type="scientific">Candidatus Iainarchaeum sp</name>
    <dbReference type="NCBI Taxonomy" id="3101447"/>
    <lineage>
        <taxon>Archaea</taxon>
        <taxon>Candidatus Iainarchaeota</taxon>
        <taxon>Candidatus Iainarchaeia</taxon>
        <taxon>Candidatus Iainarchaeales</taxon>
        <taxon>Candidatus Iainarchaeaceae</taxon>
        <taxon>Candidatus Iainarchaeum</taxon>
    </lineage>
</organism>
<protein>
    <submittedName>
        <fullName evidence="1">Cyclase family protein</fullName>
    </submittedName>
</protein>
<dbReference type="EMBL" id="JACQPB010000034">
    <property type="protein sequence ID" value="MBI4210474.1"/>
    <property type="molecule type" value="Genomic_DNA"/>
</dbReference>
<dbReference type="InterPro" id="IPR007325">
    <property type="entry name" value="KFase/CYL"/>
</dbReference>
<dbReference type="Gene3D" id="3.50.30.50">
    <property type="entry name" value="Putative cyclase"/>
    <property type="match status" value="1"/>
</dbReference>
<dbReference type="PANTHER" id="PTHR31118">
    <property type="entry name" value="CYCLASE-LIKE PROTEIN 2"/>
    <property type="match status" value="1"/>
</dbReference>
<sequence>MKIIDLTMPIDARTPVYPGDPRPRIWQKSMVGKDGFNTKGLEISSHFGTHVDAPFHILQGGKKLEDFPLSTFIGNAVVLDARKSNERKEIIADTSKADGADFVLFCTGNSKNCHSENYFGNSTSISLQTAKELVAKKVKIVGIDCLSPDNEPFATHRELLGNGVLILENLVNLEGLIGKKFECTIMPLRIADADGAPCRVICLTD</sequence>
<evidence type="ECO:0000313" key="1">
    <source>
        <dbReference type="EMBL" id="MBI4210474.1"/>
    </source>
</evidence>
<evidence type="ECO:0000313" key="2">
    <source>
        <dbReference type="Proteomes" id="UP000732298"/>
    </source>
</evidence>
<name>A0A8T3YIX3_9ARCH</name>
<dbReference type="GO" id="GO:0019441">
    <property type="term" value="P:L-tryptophan catabolic process to kynurenine"/>
    <property type="evidence" value="ECO:0007669"/>
    <property type="project" value="InterPro"/>
</dbReference>
<dbReference type="GO" id="GO:0004061">
    <property type="term" value="F:arylformamidase activity"/>
    <property type="evidence" value="ECO:0007669"/>
    <property type="project" value="InterPro"/>
</dbReference>
<dbReference type="PANTHER" id="PTHR31118:SF12">
    <property type="entry name" value="CYCLASE-LIKE PROTEIN 2"/>
    <property type="match status" value="1"/>
</dbReference>
<proteinExistence type="predicted"/>
<gene>
    <name evidence="1" type="ORF">HY544_03145</name>
</gene>